<keyword evidence="2" id="KW-0812">Transmembrane</keyword>
<evidence type="ECO:0000256" key="2">
    <source>
        <dbReference type="SAM" id="Phobius"/>
    </source>
</evidence>
<keyword evidence="2" id="KW-1133">Transmembrane helix</keyword>
<dbReference type="PANTHER" id="PTHR33683:SF46">
    <property type="entry name" value="SUSHI DOMAIN-CONTAINING PROTEIN"/>
    <property type="match status" value="1"/>
</dbReference>
<evidence type="ECO:0000313" key="3">
    <source>
        <dbReference type="EMBL" id="CAE0674438.1"/>
    </source>
</evidence>
<dbReference type="AlphaFoldDB" id="A0A7S3Z7R6"/>
<keyword evidence="2" id="KW-0472">Membrane</keyword>
<protein>
    <submittedName>
        <fullName evidence="3">Uncharacterized protein</fullName>
    </submittedName>
</protein>
<gene>
    <name evidence="3" type="ORF">LGLO00237_LOCUS26212</name>
</gene>
<name>A0A7S3Z7R6_9EUKA</name>
<organism evidence="3">
    <name type="scientific">Lotharella globosa</name>
    <dbReference type="NCBI Taxonomy" id="91324"/>
    <lineage>
        <taxon>Eukaryota</taxon>
        <taxon>Sar</taxon>
        <taxon>Rhizaria</taxon>
        <taxon>Cercozoa</taxon>
        <taxon>Chlorarachniophyceae</taxon>
        <taxon>Lotharella</taxon>
    </lineage>
</organism>
<feature type="region of interest" description="Disordered" evidence="1">
    <location>
        <begin position="249"/>
        <end position="309"/>
    </location>
</feature>
<proteinExistence type="predicted"/>
<accession>A0A7S3Z7R6</accession>
<dbReference type="PANTHER" id="PTHR33683">
    <property type="entry name" value="1, PUTATIVE-RELATED"/>
    <property type="match status" value="1"/>
</dbReference>
<feature type="compositionally biased region" description="Polar residues" evidence="1">
    <location>
        <begin position="488"/>
        <end position="497"/>
    </location>
</feature>
<evidence type="ECO:0000256" key="1">
    <source>
        <dbReference type="SAM" id="MobiDB-lite"/>
    </source>
</evidence>
<feature type="compositionally biased region" description="Low complexity" evidence="1">
    <location>
        <begin position="251"/>
        <end position="309"/>
    </location>
</feature>
<feature type="transmembrane region" description="Helical" evidence="2">
    <location>
        <begin position="425"/>
        <end position="448"/>
    </location>
</feature>
<reference evidence="3" key="1">
    <citation type="submission" date="2021-01" db="EMBL/GenBank/DDBJ databases">
        <authorList>
            <person name="Corre E."/>
            <person name="Pelletier E."/>
            <person name="Niang G."/>
            <person name="Scheremetjew M."/>
            <person name="Finn R."/>
            <person name="Kale V."/>
            <person name="Holt S."/>
            <person name="Cochrane G."/>
            <person name="Meng A."/>
            <person name="Brown T."/>
            <person name="Cohen L."/>
        </authorList>
    </citation>
    <scope>NUCLEOTIDE SEQUENCE</scope>
    <source>
        <strain evidence="3">CCCM811</strain>
    </source>
</reference>
<feature type="region of interest" description="Disordered" evidence="1">
    <location>
        <begin position="488"/>
        <end position="518"/>
    </location>
</feature>
<dbReference type="EMBL" id="HBIV01036788">
    <property type="protein sequence ID" value="CAE0674438.1"/>
    <property type="molecule type" value="Transcribed_RNA"/>
</dbReference>
<sequence length="518" mass="56181">MSTGAHPLDAVREKVIFTNTIPKEFAHSNGTSNSLCFKYSIDSPLLDTWVSRPLKFGESEEVYVTARYIGINIFLAKNNATTCSEETIVSSKDTSTPLVFDDLQNEFEDSLIIAYEQANNYYVLLVDSEEEPTSTKIVELIMNLSPYHCRVYRNFDGGRYQALVDLPRYIAFHTHFSSCSTTGRVPLGFFIDCKMPFGERKNATLVLDDVLGCEGSVNPFYIVGAEGNDYPLQIIHPVETCDGDDICTVRSMAPSSMPTTSTPTLGPTSPKPTSQPSRQPSSQPSRQPSLQPSRQPTTRPTSSPSSVEVSTQIVNMEMIFETMQLSSMTETEQSNFEDMIVDTLTNAYGVSEEEVEITAIVQGSIIVDATINSVQSTKIPKETDIFTPENGFSGYPEPNVKIETETLTSSKISSSSGDSVSNSSAMAVGISVIVAVVVSACLGVYCCCCRRRKTRDNVGSVDLNSAIDDNGVDGVVDAVVLPSDKNPVSTIETNQELGTAGDIRDDNPAPGGPTIQAV</sequence>